<dbReference type="OrthoDB" id="450180at2"/>
<dbReference type="Gene3D" id="3.90.320.10">
    <property type="match status" value="1"/>
</dbReference>
<evidence type="ECO:0000313" key="6">
    <source>
        <dbReference type="Proteomes" id="UP000226442"/>
    </source>
</evidence>
<proteinExistence type="predicted"/>
<dbReference type="InterPro" id="IPR011604">
    <property type="entry name" value="PDDEXK-like_dom_sf"/>
</dbReference>
<dbReference type="Proteomes" id="UP000226442">
    <property type="component" value="Unassembled WGS sequence"/>
</dbReference>
<organism evidence="5 6">
    <name type="scientific">Tychonema bourrellyi FEM_GT703</name>
    <dbReference type="NCBI Taxonomy" id="2040638"/>
    <lineage>
        <taxon>Bacteria</taxon>
        <taxon>Bacillati</taxon>
        <taxon>Cyanobacteriota</taxon>
        <taxon>Cyanophyceae</taxon>
        <taxon>Oscillatoriophycideae</taxon>
        <taxon>Oscillatoriales</taxon>
        <taxon>Microcoleaceae</taxon>
        <taxon>Tychonema</taxon>
    </lineage>
</organism>
<dbReference type="Pfam" id="PF12705">
    <property type="entry name" value="PDDEXK_1"/>
    <property type="match status" value="1"/>
</dbReference>
<keyword evidence="2" id="KW-0378">Hydrolase</keyword>
<protein>
    <submittedName>
        <fullName evidence="5">PD-(D/E)XK nuclease family protein</fullName>
    </submittedName>
</protein>
<name>A0A2G4EZ26_9CYAN</name>
<evidence type="ECO:0000313" key="5">
    <source>
        <dbReference type="EMBL" id="PHX54447.1"/>
    </source>
</evidence>
<evidence type="ECO:0000256" key="3">
    <source>
        <dbReference type="ARBA" id="ARBA00023204"/>
    </source>
</evidence>
<accession>A0A2G4EZ26</accession>
<keyword evidence="3" id="KW-0234">DNA repair</keyword>
<keyword evidence="2" id="KW-0547">Nucleotide-binding</keyword>
<feature type="domain" description="PD-(D/E)XK endonuclease-like" evidence="4">
    <location>
        <begin position="3"/>
        <end position="239"/>
    </location>
</feature>
<evidence type="ECO:0000259" key="4">
    <source>
        <dbReference type="Pfam" id="PF12705"/>
    </source>
</evidence>
<dbReference type="EMBL" id="NXIB02000100">
    <property type="protein sequence ID" value="PHX54447.1"/>
    <property type="molecule type" value="Genomic_DNA"/>
</dbReference>
<keyword evidence="1" id="KW-0227">DNA damage</keyword>
<dbReference type="GO" id="GO:0006281">
    <property type="term" value="P:DNA repair"/>
    <property type="evidence" value="ECO:0007669"/>
    <property type="project" value="UniProtKB-KW"/>
</dbReference>
<gene>
    <name evidence="5" type="ORF">CP500_016070</name>
</gene>
<keyword evidence="2" id="KW-0347">Helicase</keyword>
<keyword evidence="6" id="KW-1185">Reference proteome</keyword>
<dbReference type="RefSeq" id="WP_096830902.1">
    <property type="nucleotide sequence ID" value="NZ_NXIB02000100.1"/>
</dbReference>
<comment type="caution">
    <text evidence="5">The sequence shown here is derived from an EMBL/GenBank/DDBJ whole genome shotgun (WGS) entry which is preliminary data.</text>
</comment>
<keyword evidence="2" id="KW-0067">ATP-binding</keyword>
<sequence>MFRLSQTQLKIIKECPRKFQHSYLELLATHSPPEHQAKLEWGSRFHLLMQQRELGLPIALIGQPDTEMQRCLVAFVNSAPELFTQSENDNKTFRQAEHVRTLIFQDYLFTVIYDLLIAEPNQAQILDWKTYPRPQKSQWIAQSWQTRLYLYVLVETSDYSPEQVSMTYWFVQLQGEEPPQSLTFTYNQIEHDRTKQDLTNLLHQLTDWRQRYSDKGEFLPQVDISANLCNSCQFATRCHRTQDTKASLANLAVETSTDWLPNIAIIDEIFI</sequence>
<dbReference type="GO" id="GO:0004386">
    <property type="term" value="F:helicase activity"/>
    <property type="evidence" value="ECO:0007669"/>
    <property type="project" value="UniProtKB-KW"/>
</dbReference>
<dbReference type="AlphaFoldDB" id="A0A2G4EZ26"/>
<dbReference type="InterPro" id="IPR038726">
    <property type="entry name" value="PDDEXK_AddAB-type"/>
</dbReference>
<evidence type="ECO:0000256" key="2">
    <source>
        <dbReference type="ARBA" id="ARBA00022806"/>
    </source>
</evidence>
<evidence type="ECO:0000256" key="1">
    <source>
        <dbReference type="ARBA" id="ARBA00022763"/>
    </source>
</evidence>
<reference evidence="5" key="1">
    <citation type="submission" date="2017-10" db="EMBL/GenBank/DDBJ databases">
        <title>Draft genome sequence of the planktic cyanobacteria Tychonema bourrellyi isolated from alpine lentic freshwater.</title>
        <authorList>
            <person name="Tett A."/>
            <person name="Armanini F."/>
            <person name="Asnicar F."/>
            <person name="Boscaini A."/>
            <person name="Pasolli E."/>
            <person name="Zolfo M."/>
            <person name="Donati C."/>
            <person name="Salmaso N."/>
            <person name="Segata N."/>
        </authorList>
    </citation>
    <scope>NUCLEOTIDE SEQUENCE</scope>
    <source>
        <strain evidence="5">FEM_GT703</strain>
    </source>
</reference>